<feature type="transmembrane region" description="Helical" evidence="1">
    <location>
        <begin position="107"/>
        <end position="127"/>
    </location>
</feature>
<feature type="transmembrane region" description="Helical" evidence="1">
    <location>
        <begin position="282"/>
        <end position="306"/>
    </location>
</feature>
<dbReference type="AlphaFoldDB" id="A0A017RVH6"/>
<feature type="transmembrane region" description="Helical" evidence="1">
    <location>
        <begin position="9"/>
        <end position="26"/>
    </location>
</feature>
<feature type="transmembrane region" description="Helical" evidence="1">
    <location>
        <begin position="78"/>
        <end position="95"/>
    </location>
</feature>
<sequence>MDRRSSTRAMVESALLSAIAVILVIISINLPIFYFVGLFMGMLPITLIYLRSGFKFALMSSFVVAAVSAITIDPLGGISLAVIFSMIGLVMGYCIKKQKGSTTTILYMSVVIFIALIIGIKLTSLLIGQDSIEQMMKVMESNFKFARETYVKMGIPKQSLEVIDNFIKSIPMMKVIIPTALIFSAVFQAFISYIISRKILQRFGYNLEKVKTLSQWYVSAQLAMPIMIIYIISIILYMYRPETKAYIINAQYMFMTIFFINGIAALDSFLKKKEVAKGLRILIIFFCINPGLERILFFVGLFDYLFNFRGLDKTRRPLLKK</sequence>
<keyword evidence="1" id="KW-0812">Transmembrane</keyword>
<evidence type="ECO:0000256" key="1">
    <source>
        <dbReference type="SAM" id="Phobius"/>
    </source>
</evidence>
<dbReference type="Proteomes" id="UP000019681">
    <property type="component" value="Unassembled WGS sequence"/>
</dbReference>
<protein>
    <recommendedName>
        <fullName evidence="4">DUF2232 domain-containing protein</fullName>
    </recommendedName>
</protein>
<evidence type="ECO:0000313" key="3">
    <source>
        <dbReference type="Proteomes" id="UP000019681"/>
    </source>
</evidence>
<dbReference type="PANTHER" id="PTHR41324:SF1">
    <property type="entry name" value="DUF2232 DOMAIN-CONTAINING PROTEIN"/>
    <property type="match status" value="1"/>
</dbReference>
<dbReference type="Pfam" id="PF09991">
    <property type="entry name" value="DUF2232"/>
    <property type="match status" value="1"/>
</dbReference>
<dbReference type="Gene3D" id="1.10.1760.20">
    <property type="match status" value="1"/>
</dbReference>
<feature type="transmembrane region" description="Helical" evidence="1">
    <location>
        <begin position="175"/>
        <end position="195"/>
    </location>
</feature>
<evidence type="ECO:0008006" key="4">
    <source>
        <dbReference type="Google" id="ProtNLM"/>
    </source>
</evidence>
<proteinExistence type="predicted"/>
<feature type="transmembrane region" description="Helical" evidence="1">
    <location>
        <begin position="216"/>
        <end position="239"/>
    </location>
</feature>
<feature type="transmembrane region" description="Helical" evidence="1">
    <location>
        <begin position="56"/>
        <end position="72"/>
    </location>
</feature>
<dbReference type="EMBL" id="AZQP01000016">
    <property type="protein sequence ID" value="EYE88682.1"/>
    <property type="molecule type" value="Genomic_DNA"/>
</dbReference>
<reference evidence="2 3" key="1">
    <citation type="journal article" date="2014" name="Genome Announc.">
        <title>Draft Genome Sequence of Fervidicella metallireducens Strain AeBT, an Iron-Reducing Thermoanaerobe from the Great Artesian Basin.</title>
        <authorList>
            <person name="Patel B.K."/>
        </authorList>
    </citation>
    <scope>NUCLEOTIDE SEQUENCE [LARGE SCALE GENOMIC DNA]</scope>
    <source>
        <strain evidence="2 3">AeB</strain>
    </source>
</reference>
<comment type="caution">
    <text evidence="2">The sequence shown here is derived from an EMBL/GenBank/DDBJ whole genome shotgun (WGS) entry which is preliminary data.</text>
</comment>
<dbReference type="STRING" id="1403537.Q428_06860"/>
<dbReference type="InterPro" id="IPR018710">
    <property type="entry name" value="DUF2232"/>
</dbReference>
<name>A0A017RVH6_9CLOT</name>
<keyword evidence="3" id="KW-1185">Reference proteome</keyword>
<accession>A0A017RVH6</accession>
<feature type="transmembrane region" description="Helical" evidence="1">
    <location>
        <begin position="251"/>
        <end position="270"/>
    </location>
</feature>
<organism evidence="2 3">
    <name type="scientific">Fervidicella metallireducens AeB</name>
    <dbReference type="NCBI Taxonomy" id="1403537"/>
    <lineage>
        <taxon>Bacteria</taxon>
        <taxon>Bacillati</taxon>
        <taxon>Bacillota</taxon>
        <taxon>Clostridia</taxon>
        <taxon>Eubacteriales</taxon>
        <taxon>Clostridiaceae</taxon>
        <taxon>Fervidicella</taxon>
    </lineage>
</organism>
<keyword evidence="1" id="KW-0472">Membrane</keyword>
<keyword evidence="1" id="KW-1133">Transmembrane helix</keyword>
<evidence type="ECO:0000313" key="2">
    <source>
        <dbReference type="EMBL" id="EYE88682.1"/>
    </source>
</evidence>
<dbReference type="PANTHER" id="PTHR41324">
    <property type="entry name" value="MEMBRANE PROTEIN-RELATED"/>
    <property type="match status" value="1"/>
</dbReference>
<gene>
    <name evidence="2" type="ORF">Q428_06860</name>
</gene>
<dbReference type="OrthoDB" id="1938242at2"/>
<dbReference type="RefSeq" id="WP_035379332.1">
    <property type="nucleotide sequence ID" value="NZ_AZQP01000016.1"/>
</dbReference>